<accession>A2GJ99</accession>
<reference evidence="1" key="2">
    <citation type="journal article" date="2007" name="Science">
        <title>Draft genome sequence of the sexually transmitted pathogen Trichomonas vaginalis.</title>
        <authorList>
            <person name="Carlton J.M."/>
            <person name="Hirt R.P."/>
            <person name="Silva J.C."/>
            <person name="Delcher A.L."/>
            <person name="Schatz M."/>
            <person name="Zhao Q."/>
            <person name="Wortman J.R."/>
            <person name="Bidwell S.L."/>
            <person name="Alsmark U.C.M."/>
            <person name="Besteiro S."/>
            <person name="Sicheritz-Ponten T."/>
            <person name="Noel C.J."/>
            <person name="Dacks J.B."/>
            <person name="Foster P.G."/>
            <person name="Simillion C."/>
            <person name="Van de Peer Y."/>
            <person name="Miranda-Saavedra D."/>
            <person name="Barton G.J."/>
            <person name="Westrop G.D."/>
            <person name="Mueller S."/>
            <person name="Dessi D."/>
            <person name="Fiori P.L."/>
            <person name="Ren Q."/>
            <person name="Paulsen I."/>
            <person name="Zhang H."/>
            <person name="Bastida-Corcuera F.D."/>
            <person name="Simoes-Barbosa A."/>
            <person name="Brown M.T."/>
            <person name="Hayes R.D."/>
            <person name="Mukherjee M."/>
            <person name="Okumura C.Y."/>
            <person name="Schneider R."/>
            <person name="Smith A.J."/>
            <person name="Vanacova S."/>
            <person name="Villalvazo M."/>
            <person name="Haas B.J."/>
            <person name="Pertea M."/>
            <person name="Feldblyum T.V."/>
            <person name="Utterback T.R."/>
            <person name="Shu C.L."/>
            <person name="Osoegawa K."/>
            <person name="de Jong P.J."/>
            <person name="Hrdy I."/>
            <person name="Horvathova L."/>
            <person name="Zubacova Z."/>
            <person name="Dolezal P."/>
            <person name="Malik S.B."/>
            <person name="Logsdon J.M. Jr."/>
            <person name="Henze K."/>
            <person name="Gupta A."/>
            <person name="Wang C.C."/>
            <person name="Dunne R.L."/>
            <person name="Upcroft J.A."/>
            <person name="Upcroft P."/>
            <person name="White O."/>
            <person name="Salzberg S.L."/>
            <person name="Tang P."/>
            <person name="Chiu C.-H."/>
            <person name="Lee Y.-S."/>
            <person name="Embley T.M."/>
            <person name="Coombs G.H."/>
            <person name="Mottram J.C."/>
            <person name="Tachezy J."/>
            <person name="Fraser-Liggett C.M."/>
            <person name="Johnson P.J."/>
        </authorList>
    </citation>
    <scope>NUCLEOTIDE SEQUENCE [LARGE SCALE GENOMIC DNA]</scope>
    <source>
        <strain evidence="1">G3</strain>
    </source>
</reference>
<organism evidence="1 2">
    <name type="scientific">Trichomonas vaginalis (strain ATCC PRA-98 / G3)</name>
    <dbReference type="NCBI Taxonomy" id="412133"/>
    <lineage>
        <taxon>Eukaryota</taxon>
        <taxon>Metamonada</taxon>
        <taxon>Parabasalia</taxon>
        <taxon>Trichomonadida</taxon>
        <taxon>Trichomonadidae</taxon>
        <taxon>Trichomonas</taxon>
    </lineage>
</organism>
<dbReference type="AlphaFoldDB" id="A2GJ99"/>
<protein>
    <submittedName>
        <fullName evidence="1">Uncharacterized protein</fullName>
    </submittedName>
</protein>
<name>A2GJ99_TRIV3</name>
<keyword evidence="2" id="KW-1185">Reference proteome</keyword>
<gene>
    <name evidence="1" type="ORF">TVAG_001030</name>
</gene>
<evidence type="ECO:0000313" key="2">
    <source>
        <dbReference type="Proteomes" id="UP000001542"/>
    </source>
</evidence>
<dbReference type="EMBL" id="DS116416">
    <property type="protein sequence ID" value="EAX82766.1"/>
    <property type="molecule type" value="Genomic_DNA"/>
</dbReference>
<dbReference type="Proteomes" id="UP000001542">
    <property type="component" value="Unassembled WGS sequence"/>
</dbReference>
<sequence length="481" mass="55469">MISFLLALADSSSVQIEKSEYTYYFRKTNYLNSKGNVLPTTFIDKGIQCAVNVNGDTHYTTNTEDFAVSGLYLSYETYATDDSGNFIIKIENINQEDVTFKFGCTIDPAWLDTDIYSPFGESNNYIYPIKDSSAKPKSFYVTNPTDSHKDNKMTINLRDSINYIPPDHSWYGVVNLPDNEYPNRIWYKFDGEPQPFVQKGDIEACWHWNSRTLSPGEVVKYGFSINFLYEHTLRVSTPLERKSITALADQPLDFIIQSEALMSTNTYVLKRSIDNGPYETIKTITNPPYYIDRETQSFPAQPLSKKNLKYQLFQSGSSNDSMIFNFDIVYTMHPSIIWQQPNKYIFYSSDVIKFTDLLVKTDSDVKVTKLLVNSKGEAVIRETTPLTAPVKNVKNYIDMPDYTIDTSKLKSDHYKLFIRCISEYGMTDETPLEFEFDVRQPKLVYISWVRRHCAPPYPILVNLTLYETVNVYFTTQTTTLT</sequence>
<evidence type="ECO:0000313" key="1">
    <source>
        <dbReference type="EMBL" id="EAX82766.1"/>
    </source>
</evidence>
<dbReference type="InParanoid" id="A2GJ99"/>
<proteinExistence type="predicted"/>
<dbReference type="VEuPathDB" id="TrichDB:TVAG_001030"/>
<reference evidence="1" key="1">
    <citation type="submission" date="2006-10" db="EMBL/GenBank/DDBJ databases">
        <authorList>
            <person name="Amadeo P."/>
            <person name="Zhao Q."/>
            <person name="Wortman J."/>
            <person name="Fraser-Liggett C."/>
            <person name="Carlton J."/>
        </authorList>
    </citation>
    <scope>NUCLEOTIDE SEQUENCE</scope>
    <source>
        <strain evidence="1">G3</strain>
    </source>
</reference>